<accession>A0A1E3P2G8</accession>
<comment type="subcellular location">
    <subcellularLocation>
        <location evidence="1">Mitochondrion inner membrane</location>
        <topology evidence="1">Single-pass membrane protein</topology>
    </subcellularLocation>
</comment>
<keyword evidence="14" id="KW-1185">Reference proteome</keyword>
<dbReference type="STRING" id="683960.A0A1E3P2G8"/>
<sequence>MFKRIATRQAGALRQQIRLNHHKAELPPWAFEKAYPVADKKAAQAFKEQLSATQHHAEGTSSLWRKISYFVALPAIVATAINTYFVEAEHAEHRAHLAHVSDEDWPIQYDYQNIRTKNFFWGDGDKTLFWNPVINRHVKHD</sequence>
<proteinExistence type="inferred from homology"/>
<evidence type="ECO:0000256" key="9">
    <source>
        <dbReference type="ARBA" id="ARBA00023128"/>
    </source>
</evidence>
<keyword evidence="10 12" id="KW-0472">Membrane</keyword>
<keyword evidence="7" id="KW-1133">Transmembrane helix</keyword>
<evidence type="ECO:0000256" key="7">
    <source>
        <dbReference type="ARBA" id="ARBA00022989"/>
    </source>
</evidence>
<dbReference type="GO" id="GO:0006123">
    <property type="term" value="P:mitochondrial electron transport, cytochrome c to oxygen"/>
    <property type="evidence" value="ECO:0007669"/>
    <property type="project" value="TreeGrafter"/>
</dbReference>
<evidence type="ECO:0000313" key="13">
    <source>
        <dbReference type="EMBL" id="ODQ59097.1"/>
    </source>
</evidence>
<evidence type="ECO:0000256" key="11">
    <source>
        <dbReference type="RuleBase" id="RU004396"/>
    </source>
</evidence>
<dbReference type="GeneID" id="30200822"/>
<dbReference type="PROSITE" id="PS01329">
    <property type="entry name" value="COX6A"/>
    <property type="match status" value="1"/>
</dbReference>
<evidence type="ECO:0000256" key="6">
    <source>
        <dbReference type="ARBA" id="ARBA00022946"/>
    </source>
</evidence>
<evidence type="ECO:0000313" key="14">
    <source>
        <dbReference type="Proteomes" id="UP000094112"/>
    </source>
</evidence>
<dbReference type="PANTHER" id="PTHR11504">
    <property type="entry name" value="CYTOCHROME C OXIDASE POLYPEPTIDE VIA"/>
    <property type="match status" value="1"/>
</dbReference>
<name>A0A1E3P2G8_WICAA</name>
<evidence type="ECO:0000256" key="8">
    <source>
        <dbReference type="ARBA" id="ARBA00023002"/>
    </source>
</evidence>
<evidence type="ECO:0000256" key="12">
    <source>
        <dbReference type="RuleBase" id="RU004397"/>
    </source>
</evidence>
<keyword evidence="9 12" id="KW-0496">Mitochondrion</keyword>
<dbReference type="GO" id="GO:0016491">
    <property type="term" value="F:oxidoreductase activity"/>
    <property type="evidence" value="ECO:0007669"/>
    <property type="project" value="UniProtKB-KW"/>
</dbReference>
<dbReference type="SUPFAM" id="SSF81411">
    <property type="entry name" value="Mitochondrial cytochrome c oxidase subunit VIa"/>
    <property type="match status" value="1"/>
</dbReference>
<dbReference type="GO" id="GO:0030234">
    <property type="term" value="F:enzyme regulator activity"/>
    <property type="evidence" value="ECO:0007669"/>
    <property type="project" value="TreeGrafter"/>
</dbReference>
<dbReference type="InterPro" id="IPR036418">
    <property type="entry name" value="Cyt_c_oxidase_su6a_sf"/>
</dbReference>
<dbReference type="OrthoDB" id="5947505at2759"/>
<keyword evidence="8" id="KW-0560">Oxidoreductase</keyword>
<evidence type="ECO:0000256" key="2">
    <source>
        <dbReference type="ARBA" id="ARBA00004673"/>
    </source>
</evidence>
<dbReference type="GO" id="GO:0005743">
    <property type="term" value="C:mitochondrial inner membrane"/>
    <property type="evidence" value="ECO:0007669"/>
    <property type="project" value="UniProtKB-SubCell"/>
</dbReference>
<organism evidence="13 14">
    <name type="scientific">Wickerhamomyces anomalus (strain ATCC 58044 / CBS 1984 / NCYC 433 / NRRL Y-366-8)</name>
    <name type="common">Yeast</name>
    <name type="synonym">Hansenula anomala</name>
    <dbReference type="NCBI Taxonomy" id="683960"/>
    <lineage>
        <taxon>Eukaryota</taxon>
        <taxon>Fungi</taxon>
        <taxon>Dikarya</taxon>
        <taxon>Ascomycota</taxon>
        <taxon>Saccharomycotina</taxon>
        <taxon>Saccharomycetes</taxon>
        <taxon>Phaffomycetales</taxon>
        <taxon>Wickerhamomycetaceae</taxon>
        <taxon>Wickerhamomyces</taxon>
    </lineage>
</organism>
<dbReference type="AlphaFoldDB" id="A0A1E3P2G8"/>
<keyword evidence="6" id="KW-0809">Transit peptide</keyword>
<dbReference type="InterPro" id="IPR001349">
    <property type="entry name" value="Cyt_c_oxidase_su6a"/>
</dbReference>
<dbReference type="Proteomes" id="UP000094112">
    <property type="component" value="Unassembled WGS sequence"/>
</dbReference>
<dbReference type="UniPathway" id="UPA00705"/>
<dbReference type="InterPro" id="IPR018507">
    <property type="entry name" value="Cyt_c_oxidase_su6a_CS"/>
</dbReference>
<comment type="similarity">
    <text evidence="3 11">Belongs to the cytochrome c oxidase subunit 6A family.</text>
</comment>
<protein>
    <recommendedName>
        <fullName evidence="12">Cytochrome c oxidase subunit</fullName>
    </recommendedName>
    <alternativeName>
        <fullName evidence="12">Cytochrome c oxidase polypeptide VIa</fullName>
    </alternativeName>
</protein>
<dbReference type="FunFam" id="4.10.95.10:FF:000001">
    <property type="entry name" value="Cytochrome c oxidase subunit 6A, mitochondrial"/>
    <property type="match status" value="1"/>
</dbReference>
<evidence type="ECO:0000256" key="5">
    <source>
        <dbReference type="ARBA" id="ARBA00022792"/>
    </source>
</evidence>
<keyword evidence="4" id="KW-0812">Transmembrane</keyword>
<dbReference type="RefSeq" id="XP_019038304.1">
    <property type="nucleotide sequence ID" value="XM_019183576.1"/>
</dbReference>
<dbReference type="PANTHER" id="PTHR11504:SF0">
    <property type="entry name" value="CYTOCHROME C OXIDASE SUBUNIT"/>
    <property type="match status" value="1"/>
</dbReference>
<comment type="pathway">
    <text evidence="2">Energy metabolism; oxidative phosphorylation.</text>
</comment>
<dbReference type="CDD" id="cd00925">
    <property type="entry name" value="Cyt_c_Oxidase_VIa"/>
    <property type="match status" value="1"/>
</dbReference>
<keyword evidence="5 12" id="KW-0999">Mitochondrion inner membrane</keyword>
<dbReference type="EMBL" id="KV454211">
    <property type="protein sequence ID" value="ODQ59097.1"/>
    <property type="molecule type" value="Genomic_DNA"/>
</dbReference>
<reference evidence="13 14" key="1">
    <citation type="journal article" date="2016" name="Proc. Natl. Acad. Sci. U.S.A.">
        <title>Comparative genomics of biotechnologically important yeasts.</title>
        <authorList>
            <person name="Riley R."/>
            <person name="Haridas S."/>
            <person name="Wolfe K.H."/>
            <person name="Lopes M.R."/>
            <person name="Hittinger C.T."/>
            <person name="Goeker M."/>
            <person name="Salamov A.A."/>
            <person name="Wisecaver J.H."/>
            <person name="Long T.M."/>
            <person name="Calvey C.H."/>
            <person name="Aerts A.L."/>
            <person name="Barry K.W."/>
            <person name="Choi C."/>
            <person name="Clum A."/>
            <person name="Coughlan A.Y."/>
            <person name="Deshpande S."/>
            <person name="Douglass A.P."/>
            <person name="Hanson S.J."/>
            <person name="Klenk H.-P."/>
            <person name="LaButti K.M."/>
            <person name="Lapidus A."/>
            <person name="Lindquist E.A."/>
            <person name="Lipzen A.M."/>
            <person name="Meier-Kolthoff J.P."/>
            <person name="Ohm R.A."/>
            <person name="Otillar R.P."/>
            <person name="Pangilinan J.L."/>
            <person name="Peng Y."/>
            <person name="Rokas A."/>
            <person name="Rosa C.A."/>
            <person name="Scheuner C."/>
            <person name="Sibirny A.A."/>
            <person name="Slot J.C."/>
            <person name="Stielow J.B."/>
            <person name="Sun H."/>
            <person name="Kurtzman C.P."/>
            <person name="Blackwell M."/>
            <person name="Grigoriev I.V."/>
            <person name="Jeffries T.W."/>
        </authorList>
    </citation>
    <scope>NUCLEOTIDE SEQUENCE [LARGE SCALE GENOMIC DNA]</scope>
    <source>
        <strain evidence="14">ATCC 58044 / CBS 1984 / NCYC 433 / NRRL Y-366-8</strain>
    </source>
</reference>
<evidence type="ECO:0000256" key="3">
    <source>
        <dbReference type="ARBA" id="ARBA00005553"/>
    </source>
</evidence>
<dbReference type="Pfam" id="PF02046">
    <property type="entry name" value="COX6A"/>
    <property type="match status" value="1"/>
</dbReference>
<evidence type="ECO:0000256" key="10">
    <source>
        <dbReference type="ARBA" id="ARBA00023136"/>
    </source>
</evidence>
<dbReference type="Gene3D" id="4.10.95.10">
    <property type="entry name" value="Cytochrome c oxidase, subunit VIa"/>
    <property type="match status" value="1"/>
</dbReference>
<evidence type="ECO:0000256" key="4">
    <source>
        <dbReference type="ARBA" id="ARBA00022692"/>
    </source>
</evidence>
<gene>
    <name evidence="13" type="ORF">WICANDRAFT_63597</name>
</gene>
<dbReference type="PIRSF" id="PIRSF000277">
    <property type="entry name" value="COX6A1"/>
    <property type="match status" value="1"/>
</dbReference>
<evidence type="ECO:0000256" key="1">
    <source>
        <dbReference type="ARBA" id="ARBA00004434"/>
    </source>
</evidence>